<evidence type="ECO:0000256" key="5">
    <source>
        <dbReference type="SAM" id="Phobius"/>
    </source>
</evidence>
<dbReference type="PANTHER" id="PTHR24002">
    <property type="entry name" value="SOLUTE CARRIER FAMILY 22 MEMBER 18"/>
    <property type="match status" value="1"/>
</dbReference>
<dbReference type="EMBL" id="JARKIK010000096">
    <property type="protein sequence ID" value="KAK8722237.1"/>
    <property type="molecule type" value="Genomic_DNA"/>
</dbReference>
<feature type="transmembrane region" description="Helical" evidence="5">
    <location>
        <begin position="214"/>
        <end position="232"/>
    </location>
</feature>
<evidence type="ECO:0000256" key="1">
    <source>
        <dbReference type="ARBA" id="ARBA00004141"/>
    </source>
</evidence>
<dbReference type="SUPFAM" id="SSF103473">
    <property type="entry name" value="MFS general substrate transporter"/>
    <property type="match status" value="1"/>
</dbReference>
<evidence type="ECO:0000256" key="3">
    <source>
        <dbReference type="ARBA" id="ARBA00022989"/>
    </source>
</evidence>
<organism evidence="7 8">
    <name type="scientific">Cherax quadricarinatus</name>
    <name type="common">Australian red claw crayfish</name>
    <dbReference type="NCBI Taxonomy" id="27406"/>
    <lineage>
        <taxon>Eukaryota</taxon>
        <taxon>Metazoa</taxon>
        <taxon>Ecdysozoa</taxon>
        <taxon>Arthropoda</taxon>
        <taxon>Crustacea</taxon>
        <taxon>Multicrustacea</taxon>
        <taxon>Malacostraca</taxon>
        <taxon>Eumalacostraca</taxon>
        <taxon>Eucarida</taxon>
        <taxon>Decapoda</taxon>
        <taxon>Pleocyemata</taxon>
        <taxon>Astacidea</taxon>
        <taxon>Parastacoidea</taxon>
        <taxon>Parastacidae</taxon>
        <taxon>Cherax</taxon>
    </lineage>
</organism>
<dbReference type="InterPro" id="IPR020846">
    <property type="entry name" value="MFS_dom"/>
</dbReference>
<keyword evidence="4 5" id="KW-0472">Membrane</keyword>
<feature type="transmembrane region" description="Helical" evidence="5">
    <location>
        <begin position="130"/>
        <end position="148"/>
    </location>
</feature>
<dbReference type="PANTHER" id="PTHR24002:SF3">
    <property type="entry name" value="SOLUTE CARRIER FAMILY 22 MEMBER 18"/>
    <property type="match status" value="1"/>
</dbReference>
<dbReference type="GO" id="GO:0016020">
    <property type="term" value="C:membrane"/>
    <property type="evidence" value="ECO:0007669"/>
    <property type="project" value="UniProtKB-SubCell"/>
</dbReference>
<dbReference type="AlphaFoldDB" id="A0AAW0VZ31"/>
<feature type="transmembrane region" description="Helical" evidence="5">
    <location>
        <begin position="288"/>
        <end position="315"/>
    </location>
</feature>
<comment type="caution">
    <text evidence="7">The sequence shown here is derived from an EMBL/GenBank/DDBJ whole genome shotgun (WGS) entry which is preliminary data.</text>
</comment>
<feature type="domain" description="Major facilitator superfamily (MFS) profile" evidence="6">
    <location>
        <begin position="6"/>
        <end position="393"/>
    </location>
</feature>
<dbReference type="EMBL" id="JARKIK010000096">
    <property type="protein sequence ID" value="KAK8722235.1"/>
    <property type="molecule type" value="Genomic_DNA"/>
</dbReference>
<feature type="transmembrane region" description="Helical" evidence="5">
    <location>
        <begin position="40"/>
        <end position="60"/>
    </location>
</feature>
<dbReference type="InterPro" id="IPR011701">
    <property type="entry name" value="MFS"/>
</dbReference>
<reference evidence="7" key="2">
    <citation type="submission" date="2024-01" db="EMBL/GenBank/DDBJ databases">
        <authorList>
            <person name="He J."/>
            <person name="Wang M."/>
            <person name="Zheng J."/>
            <person name="Liu Z."/>
        </authorList>
    </citation>
    <scope>NUCLEOTIDE SEQUENCE</scope>
    <source>
        <strain evidence="7">ZL_2023a</strain>
        <tissue evidence="7">Muscle</tissue>
    </source>
</reference>
<dbReference type="Proteomes" id="UP001445076">
    <property type="component" value="Unassembled WGS sequence"/>
</dbReference>
<feature type="transmembrane region" description="Helical" evidence="5">
    <location>
        <begin position="72"/>
        <end position="98"/>
    </location>
</feature>
<gene>
    <name evidence="7" type="ORF">OTU49_012337</name>
</gene>
<dbReference type="InterPro" id="IPR001958">
    <property type="entry name" value="Tet-R_TetA/multi-R_MdtG-like"/>
</dbReference>
<dbReference type="Gene3D" id="1.20.1250.20">
    <property type="entry name" value="MFS general substrate transporter like domains"/>
    <property type="match status" value="1"/>
</dbReference>
<keyword evidence="2 5" id="KW-0812">Transmembrane</keyword>
<feature type="transmembrane region" description="Helical" evidence="5">
    <location>
        <begin position="160"/>
        <end position="180"/>
    </location>
</feature>
<evidence type="ECO:0000256" key="2">
    <source>
        <dbReference type="ARBA" id="ARBA00022692"/>
    </source>
</evidence>
<dbReference type="Pfam" id="PF07690">
    <property type="entry name" value="MFS_1"/>
    <property type="match status" value="1"/>
</dbReference>
<evidence type="ECO:0000256" key="4">
    <source>
        <dbReference type="ARBA" id="ARBA00023136"/>
    </source>
</evidence>
<dbReference type="GO" id="GO:0022857">
    <property type="term" value="F:transmembrane transporter activity"/>
    <property type="evidence" value="ECO:0007669"/>
    <property type="project" value="InterPro"/>
</dbReference>
<accession>A0AAW0VZ31</accession>
<keyword evidence="8" id="KW-1185">Reference proteome</keyword>
<dbReference type="PRINTS" id="PR01035">
    <property type="entry name" value="TCRTETA"/>
</dbReference>
<dbReference type="InterPro" id="IPR036259">
    <property type="entry name" value="MFS_trans_sf"/>
</dbReference>
<dbReference type="CDD" id="cd17390">
    <property type="entry name" value="MFS_MFSD9"/>
    <property type="match status" value="1"/>
</dbReference>
<evidence type="ECO:0000313" key="7">
    <source>
        <dbReference type="EMBL" id="KAK8722239.1"/>
    </source>
</evidence>
<feature type="transmembrane region" description="Helical" evidence="5">
    <location>
        <begin position="244"/>
        <end position="268"/>
    </location>
</feature>
<protein>
    <recommendedName>
        <fullName evidence="6">Major facilitator superfamily (MFS) profile domain-containing protein</fullName>
    </recommendedName>
</protein>
<proteinExistence type="predicted"/>
<feature type="transmembrane region" description="Helical" evidence="5">
    <location>
        <begin position="9"/>
        <end position="28"/>
    </location>
</feature>
<reference evidence="7 8" key="1">
    <citation type="journal article" date="2024" name="BMC Genomics">
        <title>Genome assembly of redclaw crayfish (Cherax quadricarinatus) provides insights into its immune adaptation and hypoxia tolerance.</title>
        <authorList>
            <person name="Liu Z."/>
            <person name="Zheng J."/>
            <person name="Li H."/>
            <person name="Fang K."/>
            <person name="Wang S."/>
            <person name="He J."/>
            <person name="Zhou D."/>
            <person name="Weng S."/>
            <person name="Chi M."/>
            <person name="Gu Z."/>
            <person name="He J."/>
            <person name="Li F."/>
            <person name="Wang M."/>
        </authorList>
    </citation>
    <scope>NUCLEOTIDE SEQUENCE [LARGE SCALE GENOMIC DNA]</scope>
    <source>
        <strain evidence="7">ZL_2023a</strain>
    </source>
</reference>
<evidence type="ECO:0000313" key="8">
    <source>
        <dbReference type="Proteomes" id="UP001445076"/>
    </source>
</evidence>
<keyword evidence="3 5" id="KW-1133">Transmembrane helix</keyword>
<evidence type="ECO:0000259" key="6">
    <source>
        <dbReference type="PROSITE" id="PS50850"/>
    </source>
</evidence>
<dbReference type="EMBL" id="JARKIK010000096">
    <property type="protein sequence ID" value="KAK8722239.1"/>
    <property type="molecule type" value="Genomic_DNA"/>
</dbReference>
<sequence>MNVSRIHRLVYIIGFLDLLGVSLILPLILPLVKSLGVTHFVAGGITSLYGAIQLFSSPAVGRWSDVAGRRPVMMVCLIATALSYLVLGATQSLLVIIIGRAIAGLFKHSQTVCRALLADITSPEERSQTFGTFNAASSIGFIIGPMLGGHISELEDGFKVVCNLGASLFLINFVLCWMFIPEVRVKQFKLSKKSYKSDGSGRSFAFVKDIDWHIFWDIFLIRFFLSFSSLVYRSNFSLLINQNFGASPVVIGYLISFQGIISAVAGFFTGQVSKIYRDSQQELYHGSILMTLALLGLTVAPSLSLLLLCLIPLCISTAVIRVSGSAVTISRCEPSQIGSVTGFGQSISSVARMVTPMVAGVTQEISVYGPGVMGTISAGVGAALVGYMQHKTKLKPE</sequence>
<name>A0AAW0VZ31_CHEQU</name>
<dbReference type="PROSITE" id="PS50850">
    <property type="entry name" value="MFS"/>
    <property type="match status" value="1"/>
</dbReference>
<dbReference type="EMBL" id="JARKIK010000096">
    <property type="protein sequence ID" value="KAK8722236.1"/>
    <property type="molecule type" value="Genomic_DNA"/>
</dbReference>
<dbReference type="GO" id="GO:0005635">
    <property type="term" value="C:nuclear envelope"/>
    <property type="evidence" value="ECO:0007669"/>
    <property type="project" value="TreeGrafter"/>
</dbReference>
<comment type="subcellular location">
    <subcellularLocation>
        <location evidence="1">Membrane</location>
        <topology evidence="1">Multi-pass membrane protein</topology>
    </subcellularLocation>
</comment>
<dbReference type="EMBL" id="JARKIK010000096">
    <property type="protein sequence ID" value="KAK8722238.1"/>
    <property type="molecule type" value="Genomic_DNA"/>
</dbReference>